<dbReference type="InterPro" id="IPR044974">
    <property type="entry name" value="Disease_R_plants"/>
</dbReference>
<dbReference type="AlphaFoldDB" id="A0ABD3S6Y3"/>
<dbReference type="InterPro" id="IPR055414">
    <property type="entry name" value="LRR_R13L4/SHOC2-like"/>
</dbReference>
<dbReference type="PANTHER" id="PTHR23155">
    <property type="entry name" value="DISEASE RESISTANCE PROTEIN RP"/>
    <property type="match status" value="1"/>
</dbReference>
<keyword evidence="5" id="KW-0433">Leucine-rich repeat</keyword>
<dbReference type="Pfam" id="PF23559">
    <property type="entry name" value="WHD_DRP"/>
    <property type="match status" value="1"/>
</dbReference>
<gene>
    <name evidence="14" type="ORF">ACJIZ3_006013</name>
</gene>
<dbReference type="GO" id="GO:0009626">
    <property type="term" value="P:plant-type hypersensitive response"/>
    <property type="evidence" value="ECO:0007669"/>
    <property type="project" value="UniProtKB-KW"/>
</dbReference>
<dbReference type="InterPro" id="IPR042197">
    <property type="entry name" value="Apaf_helical"/>
</dbReference>
<reference evidence="14 15" key="1">
    <citation type="submission" date="2024-12" db="EMBL/GenBank/DDBJ databases">
        <title>The unique morphological basis and parallel evolutionary history of personate flowers in Penstemon.</title>
        <authorList>
            <person name="Depatie T.H."/>
            <person name="Wessinger C.A."/>
        </authorList>
    </citation>
    <scope>NUCLEOTIDE SEQUENCE [LARGE SCALE GENOMIC DNA]</scope>
    <source>
        <strain evidence="14">WTNN_2</strain>
        <tissue evidence="14">Leaf</tissue>
    </source>
</reference>
<dbReference type="Pfam" id="PF23598">
    <property type="entry name" value="LRR_14"/>
    <property type="match status" value="1"/>
</dbReference>
<dbReference type="InterPro" id="IPR027417">
    <property type="entry name" value="P-loop_NTPase"/>
</dbReference>
<evidence type="ECO:0000256" key="8">
    <source>
        <dbReference type="ARBA" id="ARBA00022741"/>
    </source>
</evidence>
<evidence type="ECO:0000256" key="10">
    <source>
        <dbReference type="ARBA" id="ARBA00022840"/>
    </source>
</evidence>
<dbReference type="Gene3D" id="1.10.8.430">
    <property type="entry name" value="Helical domain of apoptotic protease-activating factors"/>
    <property type="match status" value="1"/>
</dbReference>
<dbReference type="SUPFAM" id="SSF52058">
    <property type="entry name" value="L domain-like"/>
    <property type="match status" value="1"/>
</dbReference>
<dbReference type="GO" id="GO:0005737">
    <property type="term" value="C:cytoplasm"/>
    <property type="evidence" value="ECO:0007669"/>
    <property type="project" value="UniProtKB-SubCell"/>
</dbReference>
<evidence type="ECO:0000313" key="15">
    <source>
        <dbReference type="Proteomes" id="UP001634393"/>
    </source>
</evidence>
<dbReference type="Pfam" id="PF00931">
    <property type="entry name" value="NB-ARC"/>
    <property type="match status" value="1"/>
</dbReference>
<dbReference type="Gene3D" id="1.10.10.10">
    <property type="entry name" value="Winged helix-like DNA-binding domain superfamily/Winged helix DNA-binding domain"/>
    <property type="match status" value="1"/>
</dbReference>
<comment type="function">
    <text evidence="1">Confers resistance to late blight (Phytophthora infestans) races carrying the avirulence gene Avr1. Resistance proteins guard the plant against pathogens that contain an appropriate avirulence protein via an indirect interaction with this avirulence protein. That triggers a defense system including the hypersensitive response, which restricts the pathogen growth.</text>
</comment>
<organism evidence="14 15">
    <name type="scientific">Penstemon smallii</name>
    <dbReference type="NCBI Taxonomy" id="265156"/>
    <lineage>
        <taxon>Eukaryota</taxon>
        <taxon>Viridiplantae</taxon>
        <taxon>Streptophyta</taxon>
        <taxon>Embryophyta</taxon>
        <taxon>Tracheophyta</taxon>
        <taxon>Spermatophyta</taxon>
        <taxon>Magnoliopsida</taxon>
        <taxon>eudicotyledons</taxon>
        <taxon>Gunneridae</taxon>
        <taxon>Pentapetalae</taxon>
        <taxon>asterids</taxon>
        <taxon>lamiids</taxon>
        <taxon>Lamiales</taxon>
        <taxon>Plantaginaceae</taxon>
        <taxon>Cheloneae</taxon>
        <taxon>Penstemon</taxon>
    </lineage>
</organism>
<dbReference type="EMBL" id="JBJXBP010000007">
    <property type="protein sequence ID" value="KAL3820108.1"/>
    <property type="molecule type" value="Genomic_DNA"/>
</dbReference>
<keyword evidence="8" id="KW-0547">Nucleotide-binding</keyword>
<dbReference type="GO" id="GO:0005524">
    <property type="term" value="F:ATP binding"/>
    <property type="evidence" value="ECO:0007669"/>
    <property type="project" value="UniProtKB-KW"/>
</dbReference>
<evidence type="ECO:0000259" key="11">
    <source>
        <dbReference type="Pfam" id="PF00931"/>
    </source>
</evidence>
<dbReference type="InterPro" id="IPR036388">
    <property type="entry name" value="WH-like_DNA-bd_sf"/>
</dbReference>
<proteinExistence type="inferred from homology"/>
<keyword evidence="7" id="KW-0677">Repeat</keyword>
<evidence type="ECO:0000256" key="6">
    <source>
        <dbReference type="ARBA" id="ARBA00022667"/>
    </source>
</evidence>
<evidence type="ECO:0000256" key="4">
    <source>
        <dbReference type="ARBA" id="ARBA00022490"/>
    </source>
</evidence>
<dbReference type="FunFam" id="1.10.10.10:FF:000322">
    <property type="entry name" value="Probable disease resistance protein At1g63360"/>
    <property type="match status" value="1"/>
</dbReference>
<dbReference type="InterPro" id="IPR002182">
    <property type="entry name" value="NB-ARC"/>
</dbReference>
<keyword evidence="4" id="KW-0963">Cytoplasm</keyword>
<feature type="domain" description="Disease resistance protein winged helix" evidence="12">
    <location>
        <begin position="214"/>
        <end position="283"/>
    </location>
</feature>
<dbReference type="InterPro" id="IPR032675">
    <property type="entry name" value="LRR_dom_sf"/>
</dbReference>
<dbReference type="Gene3D" id="3.80.10.10">
    <property type="entry name" value="Ribonuclease Inhibitor"/>
    <property type="match status" value="1"/>
</dbReference>
<accession>A0ABD3S6Y3</accession>
<feature type="domain" description="Disease resistance R13L4/SHOC-2-like LRR" evidence="13">
    <location>
        <begin position="329"/>
        <end position="602"/>
    </location>
</feature>
<evidence type="ECO:0000256" key="9">
    <source>
        <dbReference type="ARBA" id="ARBA00022821"/>
    </source>
</evidence>
<comment type="caution">
    <text evidence="14">The sequence shown here is derived from an EMBL/GenBank/DDBJ whole genome shotgun (WGS) entry which is preliminary data.</text>
</comment>
<keyword evidence="9" id="KW-0611">Plant defense</keyword>
<evidence type="ECO:0000259" key="12">
    <source>
        <dbReference type="Pfam" id="PF23559"/>
    </source>
</evidence>
<evidence type="ECO:0000256" key="7">
    <source>
        <dbReference type="ARBA" id="ARBA00022737"/>
    </source>
</evidence>
<keyword evidence="10" id="KW-0067">ATP-binding</keyword>
<feature type="domain" description="NB-ARC" evidence="11">
    <location>
        <begin position="2"/>
        <end position="128"/>
    </location>
</feature>
<comment type="similarity">
    <text evidence="3">Belongs to the disease resistance NB-LRR family.</text>
</comment>
<dbReference type="Proteomes" id="UP001634393">
    <property type="component" value="Unassembled WGS sequence"/>
</dbReference>
<dbReference type="Gene3D" id="3.40.50.300">
    <property type="entry name" value="P-loop containing nucleotide triphosphate hydrolases"/>
    <property type="match status" value="1"/>
</dbReference>
<keyword evidence="15" id="KW-1185">Reference proteome</keyword>
<evidence type="ECO:0000256" key="1">
    <source>
        <dbReference type="ARBA" id="ARBA00002074"/>
    </source>
</evidence>
<evidence type="ECO:0000256" key="5">
    <source>
        <dbReference type="ARBA" id="ARBA00022614"/>
    </source>
</evidence>
<evidence type="ECO:0000259" key="13">
    <source>
        <dbReference type="Pfam" id="PF23598"/>
    </source>
</evidence>
<keyword evidence="6" id="KW-0381">Hypersensitive response</keyword>
<dbReference type="PRINTS" id="PR00364">
    <property type="entry name" value="DISEASERSIST"/>
</dbReference>
<evidence type="ECO:0000256" key="3">
    <source>
        <dbReference type="ARBA" id="ARBA00008894"/>
    </source>
</evidence>
<sequence length="662" mass="76933">MQHFDICAWVKVSQNYDAEEFLSSIIISHKSFDKSFCEQSIDEMTLHVYQTLINRRYLVVVDDMWSTDVWDHVMNLFPDNDNGSRIILTTRLSDVANYVDPSRHYHHIMPLMDEYQSWNLLQNKVFPAGITCPLELKITGFKIARSCRGLPLAIVLTAGLLSTVNQDLDVWKNISRRINFFGTTEYKCIEEILLLSYTNLPNYLRPCFLYMGAFPEDYEIHVSKLIKLCVAEGFLEPIESKSLEEWAEECLEILSRRNLVMVNKRKSDGKTKSYILHDLVRQMCIRKAKNEKFLYTTRTESGSYYKHRRVSISSNSDFFRYIDGSDIHTIISFQNGGALLSYLESFRLLRVLDDFKAKFNMFPAEVSNLFHLRFLAFSYTTRDSKFCIPVLILHLHNLQTLMVHSDTRSLIQPKSVYLPIEIWKMANLRHLVSFVLGPFPDPPAETPPLENLQTLSVVTNFKCTEEMLLMIPNLKKLGIFYDGERESWPNYQLNNLVNLSQLEKLSITVIDRVGDSRSFLEWFVSPMSLKKLTLRGCKIRWEDFGHISWPNLQVLKLRNHACEGDIWKTTEDKYPQLKVLMIETTNLKIWEAESGHFPALETSLLYGCDGLREIPEDIGNIMTLELIEVDGRNMSLLESANRIREEQESFGNYGLHVRINRA</sequence>
<comment type="subcellular location">
    <subcellularLocation>
        <location evidence="2">Cytoplasm</location>
    </subcellularLocation>
</comment>
<evidence type="ECO:0008006" key="16">
    <source>
        <dbReference type="Google" id="ProtNLM"/>
    </source>
</evidence>
<dbReference type="SUPFAM" id="SSF52540">
    <property type="entry name" value="P-loop containing nucleoside triphosphate hydrolases"/>
    <property type="match status" value="1"/>
</dbReference>
<protein>
    <recommendedName>
        <fullName evidence="16">NB-ARC domain-containing protein</fullName>
    </recommendedName>
</protein>
<name>A0ABD3S6Y3_9LAMI</name>
<dbReference type="InterPro" id="IPR058922">
    <property type="entry name" value="WHD_DRP"/>
</dbReference>
<evidence type="ECO:0000313" key="14">
    <source>
        <dbReference type="EMBL" id="KAL3820108.1"/>
    </source>
</evidence>
<dbReference type="PANTHER" id="PTHR23155:SF1152">
    <property type="entry name" value="AAA+ ATPASE DOMAIN-CONTAINING PROTEIN"/>
    <property type="match status" value="1"/>
</dbReference>
<evidence type="ECO:0000256" key="2">
    <source>
        <dbReference type="ARBA" id="ARBA00004496"/>
    </source>
</evidence>